<keyword evidence="2" id="KW-1185">Reference proteome</keyword>
<accession>A0ABX6IHZ3</accession>
<evidence type="ECO:0000313" key="2">
    <source>
        <dbReference type="Proteomes" id="UP001059836"/>
    </source>
</evidence>
<name>A0ABX6IHZ3_9ACTN</name>
<proteinExistence type="predicted"/>
<protein>
    <submittedName>
        <fullName evidence="1">Uncharacterized protein</fullName>
    </submittedName>
</protein>
<organism evidence="1 2">
    <name type="scientific">Gordonia pseudamarae</name>
    <dbReference type="NCBI Taxonomy" id="2831662"/>
    <lineage>
        <taxon>Bacteria</taxon>
        <taxon>Bacillati</taxon>
        <taxon>Actinomycetota</taxon>
        <taxon>Actinomycetes</taxon>
        <taxon>Mycobacteriales</taxon>
        <taxon>Gordoniaceae</taxon>
        <taxon>Gordonia</taxon>
    </lineage>
</organism>
<evidence type="ECO:0000313" key="1">
    <source>
        <dbReference type="EMBL" id="QHN35297.1"/>
    </source>
</evidence>
<reference evidence="1" key="1">
    <citation type="journal article" date="2021" name="Nat. Microbiol.">
        <title>Cocultivation of an ultrasmall environmental parasitic bacterium with lytic ability against bacteria associated with wastewater foams.</title>
        <authorList>
            <person name="Batinovic S."/>
            <person name="Rose J.J.A."/>
            <person name="Ratcliffe J."/>
            <person name="Seviour R.J."/>
            <person name="Petrovski S."/>
        </authorList>
    </citation>
    <scope>NUCLEOTIDE SEQUENCE</scope>
    <source>
        <strain evidence="1">CON9</strain>
    </source>
</reference>
<sequence>MTQIETSQAPDPTVDSHVRVTLDDGQVVTGVIVEDFGELIPADGTIEAPIDAELGIARLRRFVITTDRGVVFGDVDTVEVID</sequence>
<gene>
    <name evidence="1" type="ORF">GII31_10745</name>
</gene>
<dbReference type="Proteomes" id="UP001059836">
    <property type="component" value="Chromosome"/>
</dbReference>
<dbReference type="EMBL" id="CP045809">
    <property type="protein sequence ID" value="QHN35297.1"/>
    <property type="molecule type" value="Genomic_DNA"/>
</dbReference>
<dbReference type="RefSeq" id="WP_213249389.1">
    <property type="nucleotide sequence ID" value="NZ_CP045806.1"/>
</dbReference>